<keyword evidence="1" id="KW-0812">Transmembrane</keyword>
<dbReference type="PATRIC" id="fig|246196.19.peg.3404"/>
<protein>
    <submittedName>
        <fullName evidence="2">Uncharacterized protein</fullName>
    </submittedName>
</protein>
<dbReference type="AlphaFoldDB" id="A0QXW2"/>
<dbReference type="KEGG" id="msb:LJ00_17145"/>
<reference evidence="2 3" key="1">
    <citation type="submission" date="2006-10" db="EMBL/GenBank/DDBJ databases">
        <authorList>
            <person name="Fleischmann R.D."/>
            <person name="Dodson R.J."/>
            <person name="Haft D.H."/>
            <person name="Merkel J.S."/>
            <person name="Nelson W.C."/>
            <person name="Fraser C.M."/>
        </authorList>
    </citation>
    <scope>NUCLEOTIDE SEQUENCE [LARGE SCALE GENOMIC DNA]</scope>
    <source>
        <strain evidence="3">ATCC 700084 / mc(2)155</strain>
    </source>
</reference>
<accession>A0QXW2</accession>
<dbReference type="EMBL" id="CP000480">
    <property type="protein sequence ID" value="ABK70156.1"/>
    <property type="molecule type" value="Genomic_DNA"/>
</dbReference>
<dbReference type="KEGG" id="msm:MSMEG_3446"/>
<evidence type="ECO:0000313" key="2">
    <source>
        <dbReference type="EMBL" id="ABK70156.1"/>
    </source>
</evidence>
<dbReference type="Proteomes" id="UP000000757">
    <property type="component" value="Chromosome"/>
</dbReference>
<keyword evidence="1" id="KW-0472">Membrane</keyword>
<organism evidence="2 3">
    <name type="scientific">Mycolicibacterium smegmatis (strain ATCC 700084 / mc(2)155)</name>
    <name type="common">Mycobacterium smegmatis</name>
    <dbReference type="NCBI Taxonomy" id="246196"/>
    <lineage>
        <taxon>Bacteria</taxon>
        <taxon>Bacillati</taxon>
        <taxon>Actinomycetota</taxon>
        <taxon>Actinomycetes</taxon>
        <taxon>Mycobacteriales</taxon>
        <taxon>Mycobacteriaceae</taxon>
        <taxon>Mycolicibacterium</taxon>
    </lineage>
</organism>
<name>A0QXW2_MYCS2</name>
<dbReference type="STRING" id="246196.MSMEG_3446"/>
<keyword evidence="1" id="KW-1133">Transmembrane helix</keyword>
<evidence type="ECO:0000313" key="3">
    <source>
        <dbReference type="Proteomes" id="UP000000757"/>
    </source>
</evidence>
<gene>
    <name evidence="2" type="ordered locus">MSMEG_3446</name>
</gene>
<proteinExistence type="predicted"/>
<feature type="transmembrane region" description="Helical" evidence="1">
    <location>
        <begin position="21"/>
        <end position="41"/>
    </location>
</feature>
<sequence>MGGPQALPAQIGRQTLTMCDVIAMAVLVSAAVTLSVAKYWLSRRIVVH</sequence>
<evidence type="ECO:0000256" key="1">
    <source>
        <dbReference type="SAM" id="Phobius"/>
    </source>
</evidence>
<keyword evidence="3" id="KW-1185">Reference proteome</keyword>